<protein>
    <submittedName>
        <fullName evidence="2">DUF885 domain-containing protein</fullName>
    </submittedName>
</protein>
<dbReference type="EMBL" id="JABACJ020000011">
    <property type="protein sequence ID" value="MBU3876573.1"/>
    <property type="molecule type" value="Genomic_DNA"/>
</dbReference>
<dbReference type="Pfam" id="PF05960">
    <property type="entry name" value="DUF885"/>
    <property type="match status" value="1"/>
</dbReference>
<dbReference type="PANTHER" id="PTHR33361">
    <property type="entry name" value="GLR0591 PROTEIN"/>
    <property type="match status" value="1"/>
</dbReference>
<reference evidence="2 3" key="1">
    <citation type="submission" date="2021-06" db="EMBL/GenBank/DDBJ databases">
        <title>Faecalicatena sp. nov. isolated from porcine feces.</title>
        <authorList>
            <person name="Oh B.S."/>
            <person name="Lee J.H."/>
        </authorList>
    </citation>
    <scope>NUCLEOTIDE SEQUENCE [LARGE SCALE GENOMIC DNA]</scope>
    <source>
        <strain evidence="2 3">AGMB00832</strain>
    </source>
</reference>
<keyword evidence="1" id="KW-0732">Signal</keyword>
<organism evidence="2 3">
    <name type="scientific">Faecalicatena faecalis</name>
    <dbReference type="NCBI Taxonomy" id="2726362"/>
    <lineage>
        <taxon>Bacteria</taxon>
        <taxon>Bacillati</taxon>
        <taxon>Bacillota</taxon>
        <taxon>Clostridia</taxon>
        <taxon>Lachnospirales</taxon>
        <taxon>Lachnospiraceae</taxon>
        <taxon>Faecalicatena</taxon>
    </lineage>
</organism>
<evidence type="ECO:0000313" key="3">
    <source>
        <dbReference type="Proteomes" id="UP000723714"/>
    </source>
</evidence>
<dbReference type="PANTHER" id="PTHR33361:SF2">
    <property type="entry name" value="DUF885 DOMAIN-CONTAINING PROTEIN"/>
    <property type="match status" value="1"/>
</dbReference>
<sequence>MSFLFPKYKKRLTAVCLTISVTGMVLFTGCSPKALANQNKTFQSFTNEVFCQEVASNTISLHYSLKNPDTYGIKNAPITFGEFSTDAQASKASLENLQAALKQFSYEKLSVKNQLTYDVLDQYLKMAEENTKYLLYEEPLGLVSGIQTQLPVLLSEYQFYDKDDVDTYLKLMESTPDYFKSLIVFEKAKSKAGLFMADYAADTVIAQCTAFMEMGESNYLISTFVERLKQLDIPTSEQSNYIKKNAQMLQSYVLPAYSELISAVQSLKGTGKNEEGLCHLPKGKAYYEQVVYEATGSKKTVPQLEEMTRQQMITDLEAMEEVLQIAGSEAKETVAMEENNPVSILNELEAKTGKSFPQPPDTVTQVKYVPKAMEKHLSPAFYMIPAIDNTKENVIYVNQAHMSNNLTLYTTLAHEGYPGHLYQTVYYAGTNPDPLRSIFNFGGYVEGWATYAEMCSYYLSSLSKEQATLLQKNSSIILGLYALADMGIHYEGWSKLDTIAFFKNYGIKDSRTVERIYELVIGSPGNYLKYYIGYVEFLELKKEWVEKKGSDFSQKEFHEAVLSVGPAPFALVEEYMWKLPVND</sequence>
<accession>A0ABS6D4S8</accession>
<dbReference type="InterPro" id="IPR010281">
    <property type="entry name" value="DUF885"/>
</dbReference>
<name>A0ABS6D4S8_9FIRM</name>
<dbReference type="PROSITE" id="PS51257">
    <property type="entry name" value="PROKAR_LIPOPROTEIN"/>
    <property type="match status" value="1"/>
</dbReference>
<dbReference type="RefSeq" id="WP_216242032.1">
    <property type="nucleotide sequence ID" value="NZ_JABACJ020000011.1"/>
</dbReference>
<proteinExistence type="predicted"/>
<gene>
    <name evidence="2" type="ORF">HGO97_012235</name>
</gene>
<evidence type="ECO:0000313" key="2">
    <source>
        <dbReference type="EMBL" id="MBU3876573.1"/>
    </source>
</evidence>
<evidence type="ECO:0000256" key="1">
    <source>
        <dbReference type="SAM" id="SignalP"/>
    </source>
</evidence>
<feature type="signal peptide" evidence="1">
    <location>
        <begin position="1"/>
        <end position="36"/>
    </location>
</feature>
<feature type="chain" id="PRO_5047054129" evidence="1">
    <location>
        <begin position="37"/>
        <end position="583"/>
    </location>
</feature>
<keyword evidence="3" id="KW-1185">Reference proteome</keyword>
<comment type="caution">
    <text evidence="2">The sequence shown here is derived from an EMBL/GenBank/DDBJ whole genome shotgun (WGS) entry which is preliminary data.</text>
</comment>
<dbReference type="Proteomes" id="UP000723714">
    <property type="component" value="Unassembled WGS sequence"/>
</dbReference>